<dbReference type="AlphaFoldDB" id="A0AAU7DU82"/>
<name>A0AAU7DU82_9MICO</name>
<accession>A0AAU7DU82</accession>
<organism evidence="1">
    <name type="scientific">Jonesiaceae bacterium BS-20</name>
    <dbReference type="NCBI Taxonomy" id="3120821"/>
    <lineage>
        <taxon>Bacteria</taxon>
        <taxon>Bacillati</taxon>
        <taxon>Actinomycetota</taxon>
        <taxon>Actinomycetes</taxon>
        <taxon>Micrococcales</taxon>
        <taxon>Jonesiaceae</taxon>
    </lineage>
</organism>
<dbReference type="EMBL" id="CP146203">
    <property type="protein sequence ID" value="XBH21353.1"/>
    <property type="molecule type" value="Genomic_DNA"/>
</dbReference>
<gene>
    <name evidence="1" type="ORF">V5R04_14245</name>
</gene>
<evidence type="ECO:0000313" key="1">
    <source>
        <dbReference type="EMBL" id="XBH21353.1"/>
    </source>
</evidence>
<sequence length="339" mass="37243">MASNFKWVPDVDRGEWLRSIESEAMDIILSIVPRGYPAYARVFHPVTRDRPVPGKTWQDLDRATSLIGVQQSLVHEPTSWAQSAQSFVTVMHPAAQYHKLVQRTPRDLDGLRAPDGWRYSIPEEGNLWLDPLTALSAVLARHTATPNSGIAAIWEGHGGLVSSAGVFHLASAAGEELSSQPLDLAEAVMPDLPDLFTYAPLPEDQGERSRMNCLLGIDPTEPVPGTGVLSREIATGPKFGLHEDSGRSYFLFEVGATDLADPTWPSRAPWVDAEQIWVQSPNILWPDDRAWVLATEIDFDSTLIADSNELINELLQTPGLEARAISPNVNLTWAGDTLN</sequence>
<protein>
    <submittedName>
        <fullName evidence="1">Uncharacterized protein</fullName>
    </submittedName>
</protein>
<proteinExistence type="predicted"/>
<reference evidence="1" key="1">
    <citation type="submission" date="2024-02" db="EMBL/GenBank/DDBJ databases">
        <title>Tomenella chthoni gen. nov. sp. nov., a member of the family Jonesiaceae isolated from bat guano.</title>
        <authorList>
            <person name="Miller S.L."/>
            <person name="King J."/>
            <person name="Sankaranarayanan K."/>
            <person name="Lawson P.A."/>
        </authorList>
    </citation>
    <scope>NUCLEOTIDE SEQUENCE</scope>
    <source>
        <strain evidence="1">BS-20</strain>
    </source>
</reference>